<evidence type="ECO:0000313" key="1">
    <source>
        <dbReference type="EMBL" id="MFC0517145.1"/>
    </source>
</evidence>
<sequence>MKYAGRYLIVFIALLLGQISQAQEKQFNHGKRVVIIMMDGFGMSYFNNAPMPHLKAMIAKSFFKQVNALMPTVTNANNTSICTGTFPEVNGISGNFFLNDKGEEEYMEDKHLVLAPTIFQKLKADGIKSALLSSKKKSTTLLPEGADIVVSPETADTSWVNRIGTPPEIYSAEVNYWTMKAGIYLLKNRKDIRCIYIHTTDYPMHTWAPTDSSSIRHLANIDNLIGQISETAPDATILITADHDVNHKSRCIDVKKALQLQHVDIKLALSPEKDKYVKHHRGFGGAAYVYLNKDSDLPEVKKALYKIKGIETVLTRAEAAKKYHLPPTRIGDLIVLGDSTTVFGDLENGAEEDLPETYRSHGSVYEIKVPLIILNAEKMPPASYFNYNKDLAGWLTDKKYW</sequence>
<evidence type="ECO:0000313" key="2">
    <source>
        <dbReference type="Proteomes" id="UP001589828"/>
    </source>
</evidence>
<dbReference type="InterPro" id="IPR017850">
    <property type="entry name" value="Alkaline_phosphatase_core_sf"/>
</dbReference>
<name>A0ABV6LCE7_9SPHI</name>
<reference evidence="1 2" key="1">
    <citation type="submission" date="2024-09" db="EMBL/GenBank/DDBJ databases">
        <authorList>
            <person name="Sun Q."/>
            <person name="Mori K."/>
        </authorList>
    </citation>
    <scope>NUCLEOTIDE SEQUENCE [LARGE SCALE GENOMIC DNA]</scope>
    <source>
        <strain evidence="1 2">NCAIM B.02415</strain>
    </source>
</reference>
<dbReference type="Pfam" id="PF01663">
    <property type="entry name" value="Phosphodiest"/>
    <property type="match status" value="1"/>
</dbReference>
<dbReference type="PANTHER" id="PTHR10151:SF120">
    <property type="entry name" value="BIS(5'-ADENOSYL)-TRIPHOSPHATASE"/>
    <property type="match status" value="1"/>
</dbReference>
<dbReference type="RefSeq" id="WP_377024910.1">
    <property type="nucleotide sequence ID" value="NZ_JBHLTS010000072.1"/>
</dbReference>
<dbReference type="PANTHER" id="PTHR10151">
    <property type="entry name" value="ECTONUCLEOTIDE PYROPHOSPHATASE/PHOSPHODIESTERASE"/>
    <property type="match status" value="1"/>
</dbReference>
<accession>A0ABV6LCE7</accession>
<dbReference type="InterPro" id="IPR002591">
    <property type="entry name" value="Phosphodiest/P_Trfase"/>
</dbReference>
<keyword evidence="2" id="KW-1185">Reference proteome</keyword>
<dbReference type="SUPFAM" id="SSF53649">
    <property type="entry name" value="Alkaline phosphatase-like"/>
    <property type="match status" value="1"/>
</dbReference>
<dbReference type="InterPro" id="IPR023116">
    <property type="entry name" value="Phosphonoacetate_hydro_insert"/>
</dbReference>
<dbReference type="Gene3D" id="3.40.720.10">
    <property type="entry name" value="Alkaline Phosphatase, subunit A"/>
    <property type="match status" value="1"/>
</dbReference>
<dbReference type="EMBL" id="JBHLTS010000072">
    <property type="protein sequence ID" value="MFC0517145.1"/>
    <property type="molecule type" value="Genomic_DNA"/>
</dbReference>
<protein>
    <submittedName>
        <fullName evidence="1">Alkaline phosphatase family protein</fullName>
    </submittedName>
</protein>
<proteinExistence type="predicted"/>
<organism evidence="1 2">
    <name type="scientific">Mucilaginibacter angelicae</name>
    <dbReference type="NCBI Taxonomy" id="869718"/>
    <lineage>
        <taxon>Bacteria</taxon>
        <taxon>Pseudomonadati</taxon>
        <taxon>Bacteroidota</taxon>
        <taxon>Sphingobacteriia</taxon>
        <taxon>Sphingobacteriales</taxon>
        <taxon>Sphingobacteriaceae</taxon>
        <taxon>Mucilaginibacter</taxon>
    </lineage>
</organism>
<comment type="caution">
    <text evidence="1">The sequence shown here is derived from an EMBL/GenBank/DDBJ whole genome shotgun (WGS) entry which is preliminary data.</text>
</comment>
<dbReference type="Gene3D" id="3.30.1360.110">
    <property type="entry name" value="Domain 2, Phosphonoacetate Hydrolase"/>
    <property type="match status" value="1"/>
</dbReference>
<dbReference type="Proteomes" id="UP001589828">
    <property type="component" value="Unassembled WGS sequence"/>
</dbReference>
<gene>
    <name evidence="1" type="ORF">ACFFGT_23245</name>
</gene>